<feature type="region of interest" description="Disordered" evidence="1">
    <location>
        <begin position="36"/>
        <end position="84"/>
    </location>
</feature>
<evidence type="ECO:0000313" key="2">
    <source>
        <dbReference type="Proteomes" id="UP000035680"/>
    </source>
</evidence>
<reference evidence="3" key="2">
    <citation type="submission" date="2015-08" db="UniProtKB">
        <authorList>
            <consortium name="WormBaseParasite"/>
        </authorList>
    </citation>
    <scope>IDENTIFICATION</scope>
</reference>
<keyword evidence="2" id="KW-1185">Reference proteome</keyword>
<protein>
    <submittedName>
        <fullName evidence="3">Uncharacterized protein</fullName>
    </submittedName>
</protein>
<proteinExistence type="predicted"/>
<reference evidence="2" key="1">
    <citation type="submission" date="2014-07" db="EMBL/GenBank/DDBJ databases">
        <authorList>
            <person name="Martin A.A"/>
            <person name="De Silva N."/>
        </authorList>
    </citation>
    <scope>NUCLEOTIDE SEQUENCE</scope>
</reference>
<dbReference type="Proteomes" id="UP000035680">
    <property type="component" value="Unassembled WGS sequence"/>
</dbReference>
<organism evidence="2 3">
    <name type="scientific">Strongyloides venezuelensis</name>
    <name type="common">Threadworm</name>
    <dbReference type="NCBI Taxonomy" id="75913"/>
    <lineage>
        <taxon>Eukaryota</taxon>
        <taxon>Metazoa</taxon>
        <taxon>Ecdysozoa</taxon>
        <taxon>Nematoda</taxon>
        <taxon>Chromadorea</taxon>
        <taxon>Rhabditida</taxon>
        <taxon>Tylenchina</taxon>
        <taxon>Panagrolaimomorpha</taxon>
        <taxon>Strongyloidoidea</taxon>
        <taxon>Strongyloididae</taxon>
        <taxon>Strongyloides</taxon>
    </lineage>
</organism>
<evidence type="ECO:0000256" key="1">
    <source>
        <dbReference type="SAM" id="MobiDB-lite"/>
    </source>
</evidence>
<name>A0A0K0G1T3_STRVS</name>
<dbReference type="WBParaSite" id="SVE_1867600.1">
    <property type="protein sequence ID" value="SVE_1867600.1"/>
    <property type="gene ID" value="SVE_1867600"/>
</dbReference>
<feature type="region of interest" description="Disordered" evidence="1">
    <location>
        <begin position="300"/>
        <end position="321"/>
    </location>
</feature>
<sequence length="321" mass="36326">MSTTSDRYVPFYVAVFGKLNDGTPEKNSLFETTVVEESKDSDNHDVLSPSKENDTPRNGCRRVILPTPENSTTISPPNSRSTVPSLLSLDIQRPKSILPKEPRISKNILPNKNIPPPSLLPKGHHLSVIKGKTFPKKLKRSGNVNNNSNEKLWCNNRRANNDSTPPKPLINPPMNNTNIQNHYVREVSSFYFNNTIQGTSISIYQQKGKNSRLYGHNKNNMSQPNIKNGTNSEVIKQGMIKKKGISRKCSNHNGINNGKIVNHRRTTNVFKLYKKNCNSIPNAQRFNKERDHTSFRVELKQDEIPPSNRKPLLPAPFTNQQ</sequence>
<feature type="compositionally biased region" description="Basic and acidic residues" evidence="1">
    <location>
        <begin position="36"/>
        <end position="55"/>
    </location>
</feature>
<feature type="compositionally biased region" description="Polar residues" evidence="1">
    <location>
        <begin position="68"/>
        <end position="84"/>
    </location>
</feature>
<accession>A0A0K0G1T3</accession>
<dbReference type="AlphaFoldDB" id="A0A0K0G1T3"/>
<feature type="region of interest" description="Disordered" evidence="1">
    <location>
        <begin position="137"/>
        <end position="174"/>
    </location>
</feature>
<evidence type="ECO:0000313" key="3">
    <source>
        <dbReference type="WBParaSite" id="SVE_1867600.1"/>
    </source>
</evidence>